<comment type="caution">
    <text evidence="1">The sequence shown here is derived from an EMBL/GenBank/DDBJ whole genome shotgun (WGS) entry which is preliminary data.</text>
</comment>
<dbReference type="Pfam" id="PF10604">
    <property type="entry name" value="Polyketide_cyc2"/>
    <property type="match status" value="1"/>
</dbReference>
<dbReference type="Proteomes" id="UP001206206">
    <property type="component" value="Unassembled WGS sequence"/>
</dbReference>
<dbReference type="EMBL" id="JANFNH010000031">
    <property type="protein sequence ID" value="MCQ4044740.1"/>
    <property type="molecule type" value="Genomic_DNA"/>
</dbReference>
<protein>
    <submittedName>
        <fullName evidence="1">SRPBCC family protein</fullName>
    </submittedName>
</protein>
<organism evidence="1 2">
    <name type="scientific">Streptantibioticus rubrisoli</name>
    <dbReference type="NCBI Taxonomy" id="1387313"/>
    <lineage>
        <taxon>Bacteria</taxon>
        <taxon>Bacillati</taxon>
        <taxon>Actinomycetota</taxon>
        <taxon>Actinomycetes</taxon>
        <taxon>Kitasatosporales</taxon>
        <taxon>Streptomycetaceae</taxon>
        <taxon>Streptantibioticus</taxon>
    </lineage>
</organism>
<dbReference type="InterPro" id="IPR023393">
    <property type="entry name" value="START-like_dom_sf"/>
</dbReference>
<name>A0ABT1PH89_9ACTN</name>
<dbReference type="InterPro" id="IPR019587">
    <property type="entry name" value="Polyketide_cyclase/dehydratase"/>
</dbReference>
<accession>A0ABT1PH89</accession>
<dbReference type="Gene3D" id="3.30.530.20">
    <property type="match status" value="1"/>
</dbReference>
<reference evidence="1 2" key="1">
    <citation type="submission" date="2022-06" db="EMBL/GenBank/DDBJ databases">
        <title>Draft genome sequence of type strain Streptomyces rubrisoli DSM 42083.</title>
        <authorList>
            <person name="Duangmal K."/>
            <person name="Klaysubun C."/>
        </authorList>
    </citation>
    <scope>NUCLEOTIDE SEQUENCE [LARGE SCALE GENOMIC DNA]</scope>
    <source>
        <strain evidence="1 2">DSM 42083</strain>
    </source>
</reference>
<gene>
    <name evidence="1" type="ORF">NON19_22595</name>
</gene>
<evidence type="ECO:0000313" key="1">
    <source>
        <dbReference type="EMBL" id="MCQ4044740.1"/>
    </source>
</evidence>
<dbReference type="CDD" id="cd07812">
    <property type="entry name" value="SRPBCC"/>
    <property type="match status" value="1"/>
</dbReference>
<evidence type="ECO:0000313" key="2">
    <source>
        <dbReference type="Proteomes" id="UP001206206"/>
    </source>
</evidence>
<dbReference type="RefSeq" id="WP_255930733.1">
    <property type="nucleotide sequence ID" value="NZ_JANFNH010000031.1"/>
</dbReference>
<proteinExistence type="predicted"/>
<sequence>MVRLADSPRVEVDVHVAAPPERVWALVSDITVPTRFGGELYEVEWLDGAAGPALGATFVGRNRNENLGSWETVSRICEYQPELAFGWEVRAPQGDFSRPVASWRFQMEPEDGGTRLRQSVTIGSGASYLSRAIEAQPEHEEQIVTVRMGMLEQGIRSTLEGVKKLAES</sequence>
<dbReference type="SUPFAM" id="SSF55961">
    <property type="entry name" value="Bet v1-like"/>
    <property type="match status" value="1"/>
</dbReference>
<keyword evidence="2" id="KW-1185">Reference proteome</keyword>